<evidence type="ECO:0000313" key="2">
    <source>
        <dbReference type="Proteomes" id="UP000825729"/>
    </source>
</evidence>
<dbReference type="Proteomes" id="UP000825729">
    <property type="component" value="Unassembled WGS sequence"/>
</dbReference>
<dbReference type="EMBL" id="JAINDJ010000005">
    <property type="protein sequence ID" value="KAG9446251.1"/>
    <property type="molecule type" value="Genomic_DNA"/>
</dbReference>
<protein>
    <submittedName>
        <fullName evidence="1">Uncharacterized protein</fullName>
    </submittedName>
</protein>
<organism evidence="1 2">
    <name type="scientific">Aristolochia fimbriata</name>
    <name type="common">White veined hardy Dutchman's pipe vine</name>
    <dbReference type="NCBI Taxonomy" id="158543"/>
    <lineage>
        <taxon>Eukaryota</taxon>
        <taxon>Viridiplantae</taxon>
        <taxon>Streptophyta</taxon>
        <taxon>Embryophyta</taxon>
        <taxon>Tracheophyta</taxon>
        <taxon>Spermatophyta</taxon>
        <taxon>Magnoliopsida</taxon>
        <taxon>Magnoliidae</taxon>
        <taxon>Piperales</taxon>
        <taxon>Aristolochiaceae</taxon>
        <taxon>Aristolochia</taxon>
    </lineage>
</organism>
<dbReference type="AlphaFoldDB" id="A0AAV7EER1"/>
<gene>
    <name evidence="1" type="ORF">H6P81_012379</name>
</gene>
<evidence type="ECO:0000313" key="1">
    <source>
        <dbReference type="EMBL" id="KAG9446251.1"/>
    </source>
</evidence>
<accession>A0AAV7EER1</accession>
<comment type="caution">
    <text evidence="1">The sequence shown here is derived from an EMBL/GenBank/DDBJ whole genome shotgun (WGS) entry which is preliminary data.</text>
</comment>
<keyword evidence="2" id="KW-1185">Reference proteome</keyword>
<proteinExistence type="predicted"/>
<reference evidence="1 2" key="1">
    <citation type="submission" date="2021-07" db="EMBL/GenBank/DDBJ databases">
        <title>The Aristolochia fimbriata genome: insights into angiosperm evolution, floral development and chemical biosynthesis.</title>
        <authorList>
            <person name="Jiao Y."/>
        </authorList>
    </citation>
    <scope>NUCLEOTIDE SEQUENCE [LARGE SCALE GENOMIC DNA]</scope>
    <source>
        <strain evidence="1">IBCAS-2021</strain>
        <tissue evidence="1">Leaf</tissue>
    </source>
</reference>
<name>A0AAV7EER1_ARIFI</name>
<sequence length="224" mass="24991">MLLVGARLWVCGGIIPNILSGAHRGEDVGKGLDDLRVVKIEGVEDAHGVFITGGGGKETARGRRMGEETCGKIRKQWGGEGSPFPPFRNAAPLLPSNFKSIHSLFYTQLNYSTRTQDRYFAKRAILESRQMFFEDRSPKPLMATWRAVPQLENVVSGQRKKLKYQSKLELKRESHEGKKGIRVTSKFLRLTDLLLIDSVKGKVQLASMDREIPVGGQSSYICSI</sequence>